<sequence length="182" mass="21714">MKMLIPKDLSFIYEKIRKTIGTDPYIRVDRLHKENKNWYVDLICDKYDQAVGLSCIIRNRFEIYNEYVIVRVFFKDKETVVKCEGDYNRINNSRLALILIQLALGSNPYFCKARILTDKEDEPFKKIVVEFRPSVIQIRNENNKDFYGNSNIIARDMFQQILKDSMFKSVRFIYTNKSIIKQ</sequence>
<organism evidence="1 2">
    <name type="scientific">Clostridium frigidicarnis</name>
    <dbReference type="NCBI Taxonomy" id="84698"/>
    <lineage>
        <taxon>Bacteria</taxon>
        <taxon>Bacillati</taxon>
        <taxon>Bacillota</taxon>
        <taxon>Clostridia</taxon>
        <taxon>Eubacteriales</taxon>
        <taxon>Clostridiaceae</taxon>
        <taxon>Clostridium</taxon>
    </lineage>
</organism>
<dbReference type="OrthoDB" id="2591282at2"/>
<gene>
    <name evidence="1" type="ORF">SAMN04488528_10803</name>
</gene>
<dbReference type="EMBL" id="FOKI01000080">
    <property type="protein sequence ID" value="SFB46859.1"/>
    <property type="molecule type" value="Genomic_DNA"/>
</dbReference>
<keyword evidence="2" id="KW-1185">Reference proteome</keyword>
<dbReference type="RefSeq" id="WP_090043304.1">
    <property type="nucleotide sequence ID" value="NZ_FOKI01000080.1"/>
</dbReference>
<name>A0A1I1B925_9CLOT</name>
<evidence type="ECO:0000313" key="1">
    <source>
        <dbReference type="EMBL" id="SFB46859.1"/>
    </source>
</evidence>
<dbReference type="AlphaFoldDB" id="A0A1I1B925"/>
<dbReference type="Proteomes" id="UP000198619">
    <property type="component" value="Unassembled WGS sequence"/>
</dbReference>
<reference evidence="1 2" key="1">
    <citation type="submission" date="2016-10" db="EMBL/GenBank/DDBJ databases">
        <authorList>
            <person name="de Groot N.N."/>
        </authorList>
    </citation>
    <scope>NUCLEOTIDE SEQUENCE [LARGE SCALE GENOMIC DNA]</scope>
    <source>
        <strain evidence="1 2">DSM 12271</strain>
    </source>
</reference>
<accession>A0A1I1B925</accession>
<protein>
    <submittedName>
        <fullName evidence="1">Uncharacterized protein</fullName>
    </submittedName>
</protein>
<proteinExistence type="predicted"/>
<evidence type="ECO:0000313" key="2">
    <source>
        <dbReference type="Proteomes" id="UP000198619"/>
    </source>
</evidence>